<dbReference type="EMBL" id="CM044706">
    <property type="protein sequence ID" value="KAI5658788.1"/>
    <property type="molecule type" value="Genomic_DNA"/>
</dbReference>
<keyword evidence="2" id="KW-1185">Reference proteome</keyword>
<accession>A0ACC0AFM4</accession>
<proteinExistence type="predicted"/>
<comment type="caution">
    <text evidence="1">The sequence shown here is derived from an EMBL/GenBank/DDBJ whole genome shotgun (WGS) entry which is preliminary data.</text>
</comment>
<organism evidence="1 2">
    <name type="scientific">Catharanthus roseus</name>
    <name type="common">Madagascar periwinkle</name>
    <name type="synonym">Vinca rosea</name>
    <dbReference type="NCBI Taxonomy" id="4058"/>
    <lineage>
        <taxon>Eukaryota</taxon>
        <taxon>Viridiplantae</taxon>
        <taxon>Streptophyta</taxon>
        <taxon>Embryophyta</taxon>
        <taxon>Tracheophyta</taxon>
        <taxon>Spermatophyta</taxon>
        <taxon>Magnoliopsida</taxon>
        <taxon>eudicotyledons</taxon>
        <taxon>Gunneridae</taxon>
        <taxon>Pentapetalae</taxon>
        <taxon>asterids</taxon>
        <taxon>lamiids</taxon>
        <taxon>Gentianales</taxon>
        <taxon>Apocynaceae</taxon>
        <taxon>Rauvolfioideae</taxon>
        <taxon>Vinceae</taxon>
        <taxon>Catharanthinae</taxon>
        <taxon>Catharanthus</taxon>
    </lineage>
</organism>
<sequence length="377" mass="41172">MYPQLRQPTVASSSGYERGAPNFTIVEEEKKNRERERERRTSGQWERALASMVCRSNHFIIHRAFCDAIVYTNTSFLPAPSSSTNRRSGLDIISPQQSSSSSSTSSSAPFTRSSRQVNITCPSASSASSSGLFTRSSSQFNINHRSSSSSSLSGLRQVCSFSTPVAVRGRHSTSNLPVTPTPLALGFHHSTGEPGSSTQPPAVPFRSRPPFQPHLSRTPVLYEPYGSAHPLSHPTDTVYDPYLHAPTVVPRRIPYRSAIQEPVLEFRGQPRKIGVEFFDQMLGAAPQDSSCSTHGYSHAEYSVSSSYPYVLGPADGIFQGDRIIGEEQERVRSLHIQGEENERGDDDGDGGDDDQDDGDDDGDEEQTVYVAPVALAS</sequence>
<gene>
    <name evidence="1" type="ORF">M9H77_27581</name>
</gene>
<dbReference type="Proteomes" id="UP001060085">
    <property type="component" value="Linkage Group LG06"/>
</dbReference>
<protein>
    <submittedName>
        <fullName evidence="1">Uncharacterized protein</fullName>
    </submittedName>
</protein>
<evidence type="ECO:0000313" key="1">
    <source>
        <dbReference type="EMBL" id="KAI5658788.1"/>
    </source>
</evidence>
<evidence type="ECO:0000313" key="2">
    <source>
        <dbReference type="Proteomes" id="UP001060085"/>
    </source>
</evidence>
<reference evidence="2" key="1">
    <citation type="journal article" date="2023" name="Nat. Plants">
        <title>Single-cell RNA sequencing provides a high-resolution roadmap for understanding the multicellular compartmentation of specialized metabolism.</title>
        <authorList>
            <person name="Sun S."/>
            <person name="Shen X."/>
            <person name="Li Y."/>
            <person name="Li Y."/>
            <person name="Wang S."/>
            <person name="Li R."/>
            <person name="Zhang H."/>
            <person name="Shen G."/>
            <person name="Guo B."/>
            <person name="Wei J."/>
            <person name="Xu J."/>
            <person name="St-Pierre B."/>
            <person name="Chen S."/>
            <person name="Sun C."/>
        </authorList>
    </citation>
    <scope>NUCLEOTIDE SEQUENCE [LARGE SCALE GENOMIC DNA]</scope>
</reference>
<name>A0ACC0AFM4_CATRO</name>